<dbReference type="PROSITE" id="PS50853">
    <property type="entry name" value="FN3"/>
    <property type="match status" value="1"/>
</dbReference>
<keyword evidence="5" id="KW-1185">Reference proteome</keyword>
<protein>
    <recommendedName>
        <fullName evidence="3">Fibronectin type-III domain-containing protein</fullName>
    </recommendedName>
</protein>
<dbReference type="InterPro" id="IPR013783">
    <property type="entry name" value="Ig-like_fold"/>
</dbReference>
<dbReference type="Gene3D" id="2.60.40.10">
    <property type="entry name" value="Immunoglobulins"/>
    <property type="match status" value="1"/>
</dbReference>
<accession>A0ABQ1XAT0</accession>
<dbReference type="SUPFAM" id="SSF52266">
    <property type="entry name" value="SGNH hydrolase"/>
    <property type="match status" value="1"/>
</dbReference>
<evidence type="ECO:0000313" key="4">
    <source>
        <dbReference type="EMBL" id="GGG83501.1"/>
    </source>
</evidence>
<dbReference type="Gene3D" id="2.60.120.200">
    <property type="match status" value="1"/>
</dbReference>
<organism evidence="4 5">
    <name type="scientific">Pseudarthrobacter polychromogenes</name>
    <dbReference type="NCBI Taxonomy" id="1676"/>
    <lineage>
        <taxon>Bacteria</taxon>
        <taxon>Bacillati</taxon>
        <taxon>Actinomycetota</taxon>
        <taxon>Actinomycetes</taxon>
        <taxon>Micrococcales</taxon>
        <taxon>Micrococcaceae</taxon>
        <taxon>Pseudarthrobacter</taxon>
    </lineage>
</organism>
<dbReference type="InterPro" id="IPR003961">
    <property type="entry name" value="FN3_dom"/>
</dbReference>
<dbReference type="InterPro" id="IPR036514">
    <property type="entry name" value="SGNH_hydro_sf"/>
</dbReference>
<feature type="domain" description="Fibronectin type-III" evidence="3">
    <location>
        <begin position="194"/>
        <end position="290"/>
    </location>
</feature>
<name>A0ABQ1XAT0_9MICC</name>
<dbReference type="CDD" id="cd00229">
    <property type="entry name" value="SGNH_hydrolase"/>
    <property type="match status" value="1"/>
</dbReference>
<keyword evidence="2" id="KW-0119">Carbohydrate metabolism</keyword>
<sequence length="639" mass="65706">MGAHDATVINATTYGLAKIGYGLTGGVLQIGGDVSSPAGTLEAWVNTTHSGAISVAVGNSGSQLWLGKDNTGKAAFGRPGLAVSSTVPINDGLWHHLALTVSGTVYTLWVDGVSAATSTHTSAFAFSASTRIGHYGIAATYPWVGSIDEVRFSNNVRYTAAFTPSATAFEVDANTTALFHLENSGSDEVPDTTPPTVPTGLATAPGPGTLLVSWTTSTDSSGSPSYEVFRATSSPVPLTTPIGTTAAGQTQYLDSAVSSPNTYYYAVKAVDSTGNKSAASAEVSGVPNVGATVVFAPNNASLVYSPENWDVSSVRAKTINPGAYLRFAVAGSPAKVKLTFDMAGVSSPLPILKYRVDDGGWQRATLASEVILTLPTTNAWPEHTVELVVMSTSEFVPRWSPQNAHVSLTGVEATGETAASLKATSKASKVALVFGDSIVEGYKNLLNVTTPDGSDSSVGWAYQLGGLLGAEVGCVGFGGTGWTVSGQGGVPKLASSYTSLWSGQARPFTVVPDIIIISLGHNDGSTDVPAVTTEAATVINGLLAATPITTQIVVLRPFSGRQAAPLQAAVSAAGSARVRYVDTAGWWTAGDALDGVHPTGYSSTRTLAPKVAEAVRNVTDRREYINVGGVAVPTSPARI</sequence>
<comment type="caution">
    <text evidence="4">The sequence shown here is derived from an EMBL/GenBank/DDBJ whole genome shotgun (WGS) entry which is preliminary data.</text>
</comment>
<dbReference type="InterPro" id="IPR036116">
    <property type="entry name" value="FN3_sf"/>
</dbReference>
<dbReference type="InterPro" id="IPR013320">
    <property type="entry name" value="ConA-like_dom_sf"/>
</dbReference>
<reference evidence="5" key="1">
    <citation type="journal article" date="2019" name="Int. J. Syst. Evol. Microbiol.">
        <title>The Global Catalogue of Microorganisms (GCM) 10K type strain sequencing project: providing services to taxonomists for standard genome sequencing and annotation.</title>
        <authorList>
            <consortium name="The Broad Institute Genomics Platform"/>
            <consortium name="The Broad Institute Genome Sequencing Center for Infectious Disease"/>
            <person name="Wu L."/>
            <person name="Ma J."/>
        </authorList>
    </citation>
    <scope>NUCLEOTIDE SEQUENCE [LARGE SCALE GENOMIC DNA]</scope>
    <source>
        <strain evidence="5">CGMCC 1.1927</strain>
    </source>
</reference>
<keyword evidence="2" id="KW-0624">Polysaccharide degradation</keyword>
<gene>
    <name evidence="4" type="ORF">GCM10011577_01150</name>
</gene>
<dbReference type="Pfam" id="PF13472">
    <property type="entry name" value="Lipase_GDSL_2"/>
    <property type="match status" value="1"/>
</dbReference>
<dbReference type="InterPro" id="IPR013830">
    <property type="entry name" value="SGNH_hydro"/>
</dbReference>
<dbReference type="Proteomes" id="UP000596938">
    <property type="component" value="Unassembled WGS sequence"/>
</dbReference>
<evidence type="ECO:0000259" key="3">
    <source>
        <dbReference type="PROSITE" id="PS50853"/>
    </source>
</evidence>
<evidence type="ECO:0000256" key="2">
    <source>
        <dbReference type="ARBA" id="ARBA00023326"/>
    </source>
</evidence>
<proteinExistence type="predicted"/>
<keyword evidence="1" id="KW-0326">Glycosidase</keyword>
<dbReference type="SUPFAM" id="SSF49265">
    <property type="entry name" value="Fibronectin type III"/>
    <property type="match status" value="1"/>
</dbReference>
<evidence type="ECO:0000256" key="1">
    <source>
        <dbReference type="ARBA" id="ARBA00023295"/>
    </source>
</evidence>
<keyword evidence="1" id="KW-0378">Hydrolase</keyword>
<dbReference type="Gene3D" id="3.40.50.1110">
    <property type="entry name" value="SGNH hydrolase"/>
    <property type="match status" value="1"/>
</dbReference>
<dbReference type="SUPFAM" id="SSF49899">
    <property type="entry name" value="Concanavalin A-like lectins/glucanases"/>
    <property type="match status" value="1"/>
</dbReference>
<evidence type="ECO:0000313" key="5">
    <source>
        <dbReference type="Proteomes" id="UP000596938"/>
    </source>
</evidence>
<dbReference type="RefSeq" id="WP_188808618.1">
    <property type="nucleotide sequence ID" value="NZ_BAAAWV010000001.1"/>
</dbReference>
<dbReference type="Pfam" id="PF13385">
    <property type="entry name" value="Laminin_G_3"/>
    <property type="match status" value="1"/>
</dbReference>
<dbReference type="EMBL" id="BMKU01000001">
    <property type="protein sequence ID" value="GGG83501.1"/>
    <property type="molecule type" value="Genomic_DNA"/>
</dbReference>